<dbReference type="InterPro" id="IPR025420">
    <property type="entry name" value="DUF4143"/>
</dbReference>
<evidence type="ECO:0000259" key="2">
    <source>
        <dbReference type="Pfam" id="PF13635"/>
    </source>
</evidence>
<evidence type="ECO:0000313" key="6">
    <source>
        <dbReference type="EMBL" id="AKV78563.1"/>
    </source>
</evidence>
<evidence type="ECO:0000313" key="4">
    <source>
        <dbReference type="EMBL" id="AKV74072.1"/>
    </source>
</evidence>
<evidence type="ECO:0000313" key="8">
    <source>
        <dbReference type="EMBL" id="AKV83050.1"/>
    </source>
</evidence>
<dbReference type="PANTHER" id="PTHR33295:SF19">
    <property type="entry name" value="ARCHAEAL ATPASE"/>
    <property type="match status" value="1"/>
</dbReference>
<evidence type="ECO:0000313" key="9">
    <source>
        <dbReference type="Proteomes" id="UP000029084"/>
    </source>
</evidence>
<dbReference type="Proteomes" id="UP000061362">
    <property type="component" value="Chromosome"/>
</dbReference>
<dbReference type="EMBL" id="CP012173">
    <property type="protein sequence ID" value="AKV76312.1"/>
    <property type="molecule type" value="Genomic_DNA"/>
</dbReference>
<dbReference type="Pfam" id="PF13635">
    <property type="entry name" value="DUF4143"/>
    <property type="match status" value="1"/>
</dbReference>
<dbReference type="OMA" id="EPEINEF"/>
<dbReference type="InterPro" id="IPR041682">
    <property type="entry name" value="AAA_14"/>
</dbReference>
<dbReference type="Proteomes" id="UP000062398">
    <property type="component" value="Chromosome"/>
</dbReference>
<dbReference type="OrthoDB" id="371918at2157"/>
<evidence type="ECO:0000313" key="5">
    <source>
        <dbReference type="EMBL" id="AKV76312.1"/>
    </source>
</evidence>
<dbReference type="SUPFAM" id="SSF52540">
    <property type="entry name" value="P-loop containing nucleoside triphosphate hydrolases"/>
    <property type="match status" value="1"/>
</dbReference>
<gene>
    <name evidence="3" type="ORF">HA72_1016</name>
    <name evidence="4" type="ORF">MsedA_1029</name>
    <name evidence="5" type="ORF">MsedB_1031</name>
    <name evidence="6" type="ORF">MsedC_1029</name>
    <name evidence="7" type="ORF">MsedD_1030</name>
    <name evidence="8" type="ORF">MsedE_1031</name>
</gene>
<evidence type="ECO:0000313" key="3">
    <source>
        <dbReference type="EMBL" id="AIM27170.1"/>
    </source>
</evidence>
<reference evidence="8 10" key="3">
    <citation type="submission" date="2015-07" db="EMBL/GenBank/DDBJ databases">
        <title>Physiological, transcriptional responses and genome re-sequencing of acid resistant extremely thermoacidophilic Metallosphaera sedula SARC-M1.</title>
        <authorList>
            <person name="Ai C."/>
            <person name="McCarthy S."/>
            <person name="Eckrich V."/>
            <person name="Rudrappa D."/>
            <person name="Qiu G."/>
            <person name="Blum P."/>
        </authorList>
    </citation>
    <scope>NUCLEOTIDE SEQUENCE [LARGE SCALE GENOMIC DNA]</scope>
    <source>
        <strain evidence="8 10">SARC-M1</strain>
    </source>
</reference>
<name>A0A088E778_9CREN</name>
<evidence type="ECO:0000313" key="13">
    <source>
        <dbReference type="Proteomes" id="UP000062475"/>
    </source>
</evidence>
<dbReference type="AlphaFoldDB" id="A0A088E778"/>
<dbReference type="EMBL" id="CP012176">
    <property type="protein sequence ID" value="AKV83050.1"/>
    <property type="molecule type" value="Genomic_DNA"/>
</dbReference>
<evidence type="ECO:0000313" key="14">
    <source>
        <dbReference type="Proteomes" id="UP000068832"/>
    </source>
</evidence>
<feature type="domain" description="AAA" evidence="1">
    <location>
        <begin position="41"/>
        <end position="161"/>
    </location>
</feature>
<dbReference type="EMBL" id="CP008822">
    <property type="protein sequence ID" value="AIM27170.1"/>
    <property type="molecule type" value="Genomic_DNA"/>
</dbReference>
<protein>
    <submittedName>
        <fullName evidence="3">ATPase (AAA+ superfamily)-like protein</fullName>
    </submittedName>
    <submittedName>
        <fullName evidence="4">ATPase AAA</fullName>
    </submittedName>
</protein>
<evidence type="ECO:0000313" key="10">
    <source>
        <dbReference type="Proteomes" id="UP000056255"/>
    </source>
</evidence>
<evidence type="ECO:0000259" key="1">
    <source>
        <dbReference type="Pfam" id="PF13173"/>
    </source>
</evidence>
<proteinExistence type="predicted"/>
<feature type="domain" description="DUF4143" evidence="2">
    <location>
        <begin position="216"/>
        <end position="354"/>
    </location>
</feature>
<dbReference type="PANTHER" id="PTHR33295">
    <property type="entry name" value="ATPASE"/>
    <property type="match status" value="1"/>
</dbReference>
<sequence length="417" mass="48433">MDIEDIKQVIVDQSDILQNKLRGRIVKRDVPDLLKYLRAPNALAILGVRRAGKSTLATLLLQGKKFAYVNFEDERLKGIRKEELNKVLQGIHELYGDVEYIIFDEIQGVEGWEPFVSRLRDVKRVIVTGTNSKLLSGELATSLTGRHSDFILFPFSFREYLRYKGEEVADNDFYSTLRVSRLKVELENYIVEGGFPESLILSREQVNFIYNDILFKDVIARYRIREIGKFREFARTLVSYYSNEVSLSSLAKVLGLNKVTVEMWANGLSEAYLIFFLPRYGEKLKQRLTYNKKVYVVDPGIISSVAIKGKDKGRIMENLVAIKLVRELQGTDHLYYVRNGFEVDFYDELNSRLIQVTYASDVVEEREIRGLIRGHELTRAKELIVVSWDLRETIKHEGMEIRVIPLYQFLLRDYNTL</sequence>
<dbReference type="Proteomes" id="UP000056255">
    <property type="component" value="Chromosome"/>
</dbReference>
<dbReference type="EMBL" id="CP012172">
    <property type="protein sequence ID" value="AKV74072.1"/>
    <property type="molecule type" value="Genomic_DNA"/>
</dbReference>
<dbReference type="Proteomes" id="UP000029084">
    <property type="component" value="Chromosome"/>
</dbReference>
<evidence type="ECO:0000313" key="7">
    <source>
        <dbReference type="EMBL" id="AKV80808.1"/>
    </source>
</evidence>
<dbReference type="Pfam" id="PF13173">
    <property type="entry name" value="AAA_14"/>
    <property type="match status" value="1"/>
</dbReference>
<reference evidence="11 12" key="2">
    <citation type="journal article" date="2015" name="Genome Announc.">
        <title>Complete Genome Sequences of Evolved Arsenate-Resistant Metallosphaera sedula Strains.</title>
        <authorList>
            <person name="Ai C."/>
            <person name="McCarthy S."/>
            <person name="Schackwitz W."/>
            <person name="Martin J."/>
            <person name="Lipzen A."/>
            <person name="Blum P."/>
        </authorList>
    </citation>
    <scope>NUCLEOTIDE SEQUENCE [LARGE SCALE GENOMIC DNA]</scope>
    <source>
        <strain evidence="6 12">ARS120-1</strain>
        <strain evidence="7 11">ARS120-2</strain>
        <strain evidence="4 14">ARS50-1</strain>
        <strain evidence="5 13">ARS50-2</strain>
    </source>
</reference>
<reference evidence="3 9" key="1">
    <citation type="journal article" date="2014" name="J. Bacteriol.">
        <title>Role of an Archaeal PitA Transporter in the Copper and Arsenic Resistance of Metallosphaera sedula, an Extreme Thermoacidophile.</title>
        <authorList>
            <person name="McCarthy S."/>
            <person name="Ai C."/>
            <person name="Wheaton G."/>
            <person name="Tevatia R."/>
            <person name="Eckrich V."/>
            <person name="Kelly R."/>
            <person name="Blum P."/>
        </authorList>
    </citation>
    <scope>NUCLEOTIDE SEQUENCE [LARGE SCALE GENOMIC DNA]</scope>
    <source>
        <strain evidence="3 9">CuR1</strain>
    </source>
</reference>
<dbReference type="EMBL" id="CP012174">
    <property type="protein sequence ID" value="AKV78563.1"/>
    <property type="molecule type" value="Genomic_DNA"/>
</dbReference>
<evidence type="ECO:0000313" key="12">
    <source>
        <dbReference type="Proteomes" id="UP000062398"/>
    </source>
</evidence>
<dbReference type="GeneID" id="91755486"/>
<dbReference type="InterPro" id="IPR027417">
    <property type="entry name" value="P-loop_NTPase"/>
</dbReference>
<dbReference type="Proteomes" id="UP000068832">
    <property type="component" value="Chromosome"/>
</dbReference>
<dbReference type="Proteomes" id="UP000062475">
    <property type="component" value="Chromosome"/>
</dbReference>
<dbReference type="EMBL" id="CP012175">
    <property type="protein sequence ID" value="AKV80808.1"/>
    <property type="molecule type" value="Genomic_DNA"/>
</dbReference>
<accession>A0A088E778</accession>
<organism evidence="3 9">
    <name type="scientific">Metallosphaera sedula</name>
    <dbReference type="NCBI Taxonomy" id="43687"/>
    <lineage>
        <taxon>Archaea</taxon>
        <taxon>Thermoproteota</taxon>
        <taxon>Thermoprotei</taxon>
        <taxon>Sulfolobales</taxon>
        <taxon>Sulfolobaceae</taxon>
        <taxon>Metallosphaera</taxon>
    </lineage>
</organism>
<dbReference type="PATRIC" id="fig|43687.5.peg.1051"/>
<evidence type="ECO:0000313" key="11">
    <source>
        <dbReference type="Proteomes" id="UP000061362"/>
    </source>
</evidence>
<dbReference type="RefSeq" id="WP_012020971.1">
    <property type="nucleotide sequence ID" value="NZ_CP008822.1"/>
</dbReference>